<keyword evidence="2" id="KW-1185">Reference proteome</keyword>
<evidence type="ECO:0000313" key="1">
    <source>
        <dbReference type="EMBL" id="KAI5442051.1"/>
    </source>
</evidence>
<accession>A0A9D4YQ95</accession>
<dbReference type="Gramene" id="PSAT_LOCUS6745_t1">
    <property type="protein sequence ID" value="CAL5186408.1"/>
    <property type="gene ID" value="PSAT_LOCUS6745"/>
</dbReference>
<dbReference type="PANTHER" id="PTHR48205">
    <property type="entry name" value="OS01G0742766 PROTEIN"/>
    <property type="match status" value="1"/>
</dbReference>
<reference evidence="1 2" key="1">
    <citation type="journal article" date="2022" name="Nat. Genet.">
        <title>Improved pea reference genome and pan-genome highlight genomic features and evolutionary characteristics.</title>
        <authorList>
            <person name="Yang T."/>
            <person name="Liu R."/>
            <person name="Luo Y."/>
            <person name="Hu S."/>
            <person name="Wang D."/>
            <person name="Wang C."/>
            <person name="Pandey M.K."/>
            <person name="Ge S."/>
            <person name="Xu Q."/>
            <person name="Li N."/>
            <person name="Li G."/>
            <person name="Huang Y."/>
            <person name="Saxena R.K."/>
            <person name="Ji Y."/>
            <person name="Li M."/>
            <person name="Yan X."/>
            <person name="He Y."/>
            <person name="Liu Y."/>
            <person name="Wang X."/>
            <person name="Xiang C."/>
            <person name="Varshney R.K."/>
            <person name="Ding H."/>
            <person name="Gao S."/>
            <person name="Zong X."/>
        </authorList>
    </citation>
    <scope>NUCLEOTIDE SEQUENCE [LARGE SCALE GENOMIC DNA]</scope>
    <source>
        <strain evidence="1 2">cv. Zhongwan 6</strain>
    </source>
</reference>
<sequence length="94" mass="10270">MASEPNKKRKIDELQQMVYAISANRSRVSSKNGKNVITATNANGSMVASERVSEKKYLATTQAQEDGCTGNYKIFDSPFANFLLPVIPTPAELS</sequence>
<dbReference type="EMBL" id="JAMSHJ010000001">
    <property type="protein sequence ID" value="KAI5442051.1"/>
    <property type="molecule type" value="Genomic_DNA"/>
</dbReference>
<gene>
    <name evidence="1" type="ORF">KIW84_011207</name>
</gene>
<dbReference type="PANTHER" id="PTHR48205:SF1">
    <property type="entry name" value="OS01G0742766 PROTEIN"/>
    <property type="match status" value="1"/>
</dbReference>
<comment type="caution">
    <text evidence="1">The sequence shown here is derived from an EMBL/GenBank/DDBJ whole genome shotgun (WGS) entry which is preliminary data.</text>
</comment>
<proteinExistence type="predicted"/>
<name>A0A9D4YQ95_PEA</name>
<dbReference type="Gramene" id="Psat01G0120700-T1">
    <property type="protein sequence ID" value="KAI5442051.1"/>
    <property type="gene ID" value="KIW84_011207"/>
</dbReference>
<dbReference type="Proteomes" id="UP001058974">
    <property type="component" value="Chromosome 1"/>
</dbReference>
<dbReference type="AlphaFoldDB" id="A0A9D4YQ95"/>
<organism evidence="1 2">
    <name type="scientific">Pisum sativum</name>
    <name type="common">Garden pea</name>
    <name type="synonym">Lathyrus oleraceus</name>
    <dbReference type="NCBI Taxonomy" id="3888"/>
    <lineage>
        <taxon>Eukaryota</taxon>
        <taxon>Viridiplantae</taxon>
        <taxon>Streptophyta</taxon>
        <taxon>Embryophyta</taxon>
        <taxon>Tracheophyta</taxon>
        <taxon>Spermatophyta</taxon>
        <taxon>Magnoliopsida</taxon>
        <taxon>eudicotyledons</taxon>
        <taxon>Gunneridae</taxon>
        <taxon>Pentapetalae</taxon>
        <taxon>rosids</taxon>
        <taxon>fabids</taxon>
        <taxon>Fabales</taxon>
        <taxon>Fabaceae</taxon>
        <taxon>Papilionoideae</taxon>
        <taxon>50 kb inversion clade</taxon>
        <taxon>NPAAA clade</taxon>
        <taxon>Hologalegina</taxon>
        <taxon>IRL clade</taxon>
        <taxon>Fabeae</taxon>
        <taxon>Lathyrus</taxon>
    </lineage>
</organism>
<protein>
    <submittedName>
        <fullName evidence="1">Uncharacterized protein</fullName>
    </submittedName>
</protein>
<evidence type="ECO:0000313" key="2">
    <source>
        <dbReference type="Proteomes" id="UP001058974"/>
    </source>
</evidence>